<protein>
    <submittedName>
        <fullName evidence="1">Uncharacterized protein</fullName>
    </submittedName>
</protein>
<accession>A0ABV0VEA4</accession>
<organism evidence="1 2">
    <name type="scientific">Ilyodon furcidens</name>
    <name type="common">goldbreast splitfin</name>
    <dbReference type="NCBI Taxonomy" id="33524"/>
    <lineage>
        <taxon>Eukaryota</taxon>
        <taxon>Metazoa</taxon>
        <taxon>Chordata</taxon>
        <taxon>Craniata</taxon>
        <taxon>Vertebrata</taxon>
        <taxon>Euteleostomi</taxon>
        <taxon>Actinopterygii</taxon>
        <taxon>Neopterygii</taxon>
        <taxon>Teleostei</taxon>
        <taxon>Neoteleostei</taxon>
        <taxon>Acanthomorphata</taxon>
        <taxon>Ovalentaria</taxon>
        <taxon>Atherinomorphae</taxon>
        <taxon>Cyprinodontiformes</taxon>
        <taxon>Goodeidae</taxon>
        <taxon>Ilyodon</taxon>
    </lineage>
</organism>
<name>A0ABV0VEA4_9TELE</name>
<reference evidence="1 2" key="1">
    <citation type="submission" date="2021-06" db="EMBL/GenBank/DDBJ databases">
        <authorList>
            <person name="Palmer J.M."/>
        </authorList>
    </citation>
    <scope>NUCLEOTIDE SEQUENCE [LARGE SCALE GENOMIC DNA]</scope>
    <source>
        <strain evidence="2">if_2019</strain>
        <tissue evidence="1">Muscle</tissue>
    </source>
</reference>
<keyword evidence="2" id="KW-1185">Reference proteome</keyword>
<gene>
    <name evidence="1" type="ORF">ILYODFUR_004512</name>
</gene>
<dbReference type="Proteomes" id="UP001482620">
    <property type="component" value="Unassembled WGS sequence"/>
</dbReference>
<evidence type="ECO:0000313" key="1">
    <source>
        <dbReference type="EMBL" id="MEQ2254512.1"/>
    </source>
</evidence>
<proteinExistence type="predicted"/>
<sequence>MLEYELCYCTFEAKLTNLEPLCLAAGRSLGVSALSLHVPPLHAWVLSGYSSLLPQFKTMTVRVICYSETACRYECVYSLLFLSMLPCDGRATCPGCTLSLT</sequence>
<comment type="caution">
    <text evidence="1">The sequence shown here is derived from an EMBL/GenBank/DDBJ whole genome shotgun (WGS) entry which is preliminary data.</text>
</comment>
<evidence type="ECO:0000313" key="2">
    <source>
        <dbReference type="Proteomes" id="UP001482620"/>
    </source>
</evidence>
<dbReference type="EMBL" id="JAHRIQ010104517">
    <property type="protein sequence ID" value="MEQ2254512.1"/>
    <property type="molecule type" value="Genomic_DNA"/>
</dbReference>